<evidence type="ECO:0000256" key="2">
    <source>
        <dbReference type="ARBA" id="ARBA00023315"/>
    </source>
</evidence>
<evidence type="ECO:0000313" key="4">
    <source>
        <dbReference type="EMBL" id="ASQ44932.1"/>
    </source>
</evidence>
<keyword evidence="2 4" id="KW-0012">Acyltransferase</keyword>
<proteinExistence type="predicted"/>
<dbReference type="KEGG" id="lcd:clem_01845"/>
<organism evidence="4 5">
    <name type="scientific">Legionella clemsonensis</name>
    <dbReference type="NCBI Taxonomy" id="1867846"/>
    <lineage>
        <taxon>Bacteria</taxon>
        <taxon>Pseudomonadati</taxon>
        <taxon>Pseudomonadota</taxon>
        <taxon>Gammaproteobacteria</taxon>
        <taxon>Legionellales</taxon>
        <taxon>Legionellaceae</taxon>
        <taxon>Legionella</taxon>
    </lineage>
</organism>
<dbReference type="SUPFAM" id="SSF53901">
    <property type="entry name" value="Thiolase-like"/>
    <property type="match status" value="1"/>
</dbReference>
<protein>
    <submittedName>
        <fullName evidence="4">3-oxoacyl-[acyl-carrier-protein] synthase 3 protein 2</fullName>
        <ecNumber evidence="4">2.3.1.180</ecNumber>
    </submittedName>
</protein>
<evidence type="ECO:0000256" key="1">
    <source>
        <dbReference type="ARBA" id="ARBA00022679"/>
    </source>
</evidence>
<dbReference type="InterPro" id="IPR016039">
    <property type="entry name" value="Thiolase-like"/>
</dbReference>
<feature type="domain" description="Beta-ketoacyl-[acyl-carrier-protein] synthase III C-terminal" evidence="3">
    <location>
        <begin position="296"/>
        <end position="374"/>
    </location>
</feature>
<dbReference type="Pfam" id="PF08541">
    <property type="entry name" value="ACP_syn_III_C"/>
    <property type="match status" value="1"/>
</dbReference>
<dbReference type="PANTHER" id="PTHR34069:SF2">
    <property type="entry name" value="BETA-KETOACYL-[ACYL-CARRIER-PROTEIN] SYNTHASE III"/>
    <property type="match status" value="1"/>
</dbReference>
<reference evidence="5" key="1">
    <citation type="submission" date="2016-07" db="EMBL/GenBank/DDBJ databases">
        <authorList>
            <person name="Florea S."/>
            <person name="Webb J.S."/>
            <person name="Jaromczyk J."/>
            <person name="Schardl C.L."/>
        </authorList>
    </citation>
    <scope>NUCLEOTIDE SEQUENCE [LARGE SCALE GENOMIC DNA]</scope>
    <source>
        <strain evidence="5">CDC-D5610</strain>
    </source>
</reference>
<keyword evidence="5" id="KW-1185">Reference proteome</keyword>
<dbReference type="EC" id="2.3.1.180" evidence="4"/>
<dbReference type="Proteomes" id="UP000201728">
    <property type="component" value="Chromosome"/>
</dbReference>
<evidence type="ECO:0000313" key="5">
    <source>
        <dbReference type="Proteomes" id="UP000201728"/>
    </source>
</evidence>
<accession>A0A222NZB8</accession>
<dbReference type="AlphaFoldDB" id="A0A222NZB8"/>
<dbReference type="InterPro" id="IPR013747">
    <property type="entry name" value="ACP_syn_III_C"/>
</dbReference>
<gene>
    <name evidence="4" type="primary">fabHB</name>
    <name evidence="4" type="ORF">clem_01845</name>
</gene>
<name>A0A222NZB8_9GAMM</name>
<keyword evidence="1 4" id="KW-0808">Transferase</keyword>
<dbReference type="GO" id="GO:0033818">
    <property type="term" value="F:beta-ketoacyl-acyl-carrier-protein synthase III activity"/>
    <property type="evidence" value="ECO:0007669"/>
    <property type="project" value="UniProtKB-EC"/>
</dbReference>
<dbReference type="Gene3D" id="3.40.47.10">
    <property type="match status" value="2"/>
</dbReference>
<sequence>MLGIKTIMKAVDILSIASVVPEQSVSSHEIIHEANGHLSDEVHNMLGSMFINQRYAVVDDYPRYLAGKKPRKLVEDINELAVKSIYKCVDSINKALDICLFITVTNTALRPLPCMAYEVIAKVNPAVLPRDVSVINMQNQGCSSMVKAIEIAQSFLIANPGKQALITIAEAHTAMVPPTLTQKTIGFNEIKAMPEGEEKETAQLKINNLINSYLFGDGAVSMLLQSSEEEQNFKCCHLTNQSYKDTEILHMDEGGSYKPLYNGFPQYFLSKVVPARGLFYSKCLFEKLCSSSKDNDINDIDFFLIHTGSKKIIDGIRNAFCLEENEKVSHSYSVIKNFGNLSSCSIGFMLDEALNRDKKTGNFLLISFGVGFSGSIAKWQLRRAY</sequence>
<evidence type="ECO:0000259" key="3">
    <source>
        <dbReference type="Pfam" id="PF08541"/>
    </source>
</evidence>
<dbReference type="EMBL" id="CP016397">
    <property type="protein sequence ID" value="ASQ44932.1"/>
    <property type="molecule type" value="Genomic_DNA"/>
</dbReference>
<dbReference type="PANTHER" id="PTHR34069">
    <property type="entry name" value="3-OXOACYL-[ACYL-CARRIER-PROTEIN] SYNTHASE 3"/>
    <property type="match status" value="1"/>
</dbReference>
<dbReference type="GO" id="GO:0044550">
    <property type="term" value="P:secondary metabolite biosynthetic process"/>
    <property type="evidence" value="ECO:0007669"/>
    <property type="project" value="TreeGrafter"/>
</dbReference>